<reference evidence="1 2" key="2">
    <citation type="journal article" date="2021" name="Curr. Genet.">
        <title>Genetic response to nitrogen starvation in the aggressive Eucalyptus foliar pathogen Teratosphaeria destructans.</title>
        <authorList>
            <person name="Havenga M."/>
            <person name="Wingfield B.D."/>
            <person name="Wingfield M.J."/>
            <person name="Dreyer L.L."/>
            <person name="Roets F."/>
            <person name="Aylward J."/>
        </authorList>
    </citation>
    <scope>NUCLEOTIDE SEQUENCE [LARGE SCALE GENOMIC DNA]</scope>
    <source>
        <strain evidence="1">CMW44962</strain>
    </source>
</reference>
<proteinExistence type="predicted"/>
<keyword evidence="2" id="KW-1185">Reference proteome</keyword>
<protein>
    <submittedName>
        <fullName evidence="1">Uncharacterized protein</fullName>
    </submittedName>
</protein>
<dbReference type="EMBL" id="RIBY02000047">
    <property type="protein sequence ID" value="KAH9845536.1"/>
    <property type="molecule type" value="Genomic_DNA"/>
</dbReference>
<comment type="caution">
    <text evidence="1">The sequence shown here is derived from an EMBL/GenBank/DDBJ whole genome shotgun (WGS) entry which is preliminary data.</text>
</comment>
<evidence type="ECO:0000313" key="2">
    <source>
        <dbReference type="Proteomes" id="UP001138500"/>
    </source>
</evidence>
<evidence type="ECO:0000313" key="1">
    <source>
        <dbReference type="EMBL" id="KAH9845536.1"/>
    </source>
</evidence>
<sequence>MHFFTYESSVDVPVASEESRLDCLTNLIWLGLPCPKADGWDFGALMDVSTFSDDLFKQDVQTVFSVKVFFVHCVSLAMVAGKVSVFF</sequence>
<organism evidence="1 2">
    <name type="scientific">Teratosphaeria destructans</name>
    <dbReference type="NCBI Taxonomy" id="418781"/>
    <lineage>
        <taxon>Eukaryota</taxon>
        <taxon>Fungi</taxon>
        <taxon>Dikarya</taxon>
        <taxon>Ascomycota</taxon>
        <taxon>Pezizomycotina</taxon>
        <taxon>Dothideomycetes</taxon>
        <taxon>Dothideomycetidae</taxon>
        <taxon>Mycosphaerellales</taxon>
        <taxon>Teratosphaeriaceae</taxon>
        <taxon>Teratosphaeria</taxon>
    </lineage>
</organism>
<gene>
    <name evidence="1" type="ORF">Tdes44962_MAKER06570</name>
</gene>
<accession>A0A9W7T1G2</accession>
<name>A0A9W7T1G2_9PEZI</name>
<dbReference type="Proteomes" id="UP001138500">
    <property type="component" value="Unassembled WGS sequence"/>
</dbReference>
<dbReference type="AlphaFoldDB" id="A0A9W7T1G2"/>
<reference evidence="1 2" key="1">
    <citation type="journal article" date="2018" name="IMA Fungus">
        <title>IMA Genome-F 10: Nine draft genome sequences of Claviceps purpurea s.lat., including C. arundinis, C. humidiphila, and C. cf. spartinae, pseudomolecules for the pitch canker pathogen Fusarium circinatum, draft genome of Davidsoniella eucalypti, Grosmannia galeiformis, Quambalaria eucalypti, and Teratosphaeria destructans.</title>
        <authorList>
            <person name="Wingfield B.D."/>
            <person name="Liu M."/>
            <person name="Nguyen H.D."/>
            <person name="Lane F.A."/>
            <person name="Morgan S.W."/>
            <person name="De Vos L."/>
            <person name="Wilken P.M."/>
            <person name="Duong T.A."/>
            <person name="Aylward J."/>
            <person name="Coetzee M.P."/>
            <person name="Dadej K."/>
            <person name="De Beer Z.W."/>
            <person name="Findlay W."/>
            <person name="Havenga M."/>
            <person name="Kolarik M."/>
            <person name="Menzies J.G."/>
            <person name="Naidoo K."/>
            <person name="Pochopski O."/>
            <person name="Shoukouhi P."/>
            <person name="Santana Q.C."/>
            <person name="Seifert K.A."/>
            <person name="Soal N."/>
            <person name="Steenkamp E.T."/>
            <person name="Tatham C.T."/>
            <person name="van der Nest M.A."/>
            <person name="Wingfield M.J."/>
        </authorList>
    </citation>
    <scope>NUCLEOTIDE SEQUENCE [LARGE SCALE GENOMIC DNA]</scope>
    <source>
        <strain evidence="1">CMW44962</strain>
    </source>
</reference>